<sequence length="327" mass="38906">MCEDENLVRRQSLFTLNKDKIQRSINNIGSCIQKFSSELCGHQSQQSVDIDDRVNEVRDLLMKEFQSNTEKYDENDIALILQHSEYRYVERFLERQKYCVEECVKMIKDTLRWRKEEGLSNLTDYSFPELCYSIGFQYIYEFDCDHNSVVHIRFKFYHKYNQHFVNLMEKYFCYLAFKADQIGAQLNTGWILVADLTSVSVRQWDLQHFLWLLKIYTNYCPFGLRKVIIYNIAWFLKPILNAAYAVIPQHIKNIMYVVHADQLHSFIPKANLPKYLGGCSHIDHHRPPCDHSLPSIYAYMSAKYGMCFSEVRNVMKKYEKLIDDDDH</sequence>
<reference evidence="2 3" key="1">
    <citation type="journal article" date="2018" name="Gigascience">
        <title>Genomes of trombidid mites reveal novel predicted allergens and laterally-transferred genes associated with secondary metabolism.</title>
        <authorList>
            <person name="Dong X."/>
            <person name="Chaisiri K."/>
            <person name="Xia D."/>
            <person name="Armstrong S.D."/>
            <person name="Fang Y."/>
            <person name="Donnelly M.J."/>
            <person name="Kadowaki T."/>
            <person name="McGarry J.W."/>
            <person name="Darby A.C."/>
            <person name="Makepeace B.L."/>
        </authorList>
    </citation>
    <scope>NUCLEOTIDE SEQUENCE [LARGE SCALE GENOMIC DNA]</scope>
    <source>
        <strain evidence="2">UoL-UT</strain>
    </source>
</reference>
<gene>
    <name evidence="2" type="ORF">B4U80_13014</name>
</gene>
<dbReference type="GO" id="GO:0140284">
    <property type="term" value="C:endoplasmic reticulum-endosome membrane contact site"/>
    <property type="evidence" value="ECO:0007669"/>
    <property type="project" value="TreeGrafter"/>
</dbReference>
<dbReference type="PANTHER" id="PTHR46384:SF1">
    <property type="entry name" value="MOTILE SPERM DOMAIN-CONTAINING PROTEIN 2"/>
    <property type="match status" value="1"/>
</dbReference>
<dbReference type="Proteomes" id="UP000288716">
    <property type="component" value="Unassembled WGS sequence"/>
</dbReference>
<dbReference type="PANTHER" id="PTHR46384">
    <property type="entry name" value="MOTILE SPERM DOMAIN-CONTAINING PROTEIN 2"/>
    <property type="match status" value="1"/>
</dbReference>
<dbReference type="GO" id="GO:0012505">
    <property type="term" value="C:endomembrane system"/>
    <property type="evidence" value="ECO:0007669"/>
    <property type="project" value="TreeGrafter"/>
</dbReference>
<dbReference type="OrthoDB" id="6504392at2759"/>
<dbReference type="Pfam" id="PF00650">
    <property type="entry name" value="CRAL_TRIO"/>
    <property type="match status" value="1"/>
</dbReference>
<dbReference type="PROSITE" id="PS50191">
    <property type="entry name" value="CRAL_TRIO"/>
    <property type="match status" value="1"/>
</dbReference>
<dbReference type="EMBL" id="NCKV01003108">
    <property type="protein sequence ID" value="RWS26053.1"/>
    <property type="molecule type" value="Genomic_DNA"/>
</dbReference>
<dbReference type="AlphaFoldDB" id="A0A443SEU9"/>
<organism evidence="2 3">
    <name type="scientific">Leptotrombidium deliense</name>
    <dbReference type="NCBI Taxonomy" id="299467"/>
    <lineage>
        <taxon>Eukaryota</taxon>
        <taxon>Metazoa</taxon>
        <taxon>Ecdysozoa</taxon>
        <taxon>Arthropoda</taxon>
        <taxon>Chelicerata</taxon>
        <taxon>Arachnida</taxon>
        <taxon>Acari</taxon>
        <taxon>Acariformes</taxon>
        <taxon>Trombidiformes</taxon>
        <taxon>Prostigmata</taxon>
        <taxon>Anystina</taxon>
        <taxon>Parasitengona</taxon>
        <taxon>Trombiculoidea</taxon>
        <taxon>Trombiculidae</taxon>
        <taxon>Leptotrombidium</taxon>
    </lineage>
</organism>
<proteinExistence type="predicted"/>
<dbReference type="InterPro" id="IPR053012">
    <property type="entry name" value="ER-organelle_contact"/>
</dbReference>
<dbReference type="CDD" id="cd00170">
    <property type="entry name" value="SEC14"/>
    <property type="match status" value="1"/>
</dbReference>
<dbReference type="InterPro" id="IPR001251">
    <property type="entry name" value="CRAL-TRIO_dom"/>
</dbReference>
<evidence type="ECO:0000313" key="3">
    <source>
        <dbReference type="Proteomes" id="UP000288716"/>
    </source>
</evidence>
<dbReference type="InterPro" id="IPR036865">
    <property type="entry name" value="CRAL-TRIO_dom_sf"/>
</dbReference>
<dbReference type="Gene3D" id="3.40.525.10">
    <property type="entry name" value="CRAL-TRIO lipid binding domain"/>
    <property type="match status" value="1"/>
</dbReference>
<dbReference type="STRING" id="299467.A0A443SEU9"/>
<accession>A0A443SEU9</accession>
<keyword evidence="3" id="KW-1185">Reference proteome</keyword>
<evidence type="ECO:0000259" key="1">
    <source>
        <dbReference type="PROSITE" id="PS50191"/>
    </source>
</evidence>
<evidence type="ECO:0000313" key="2">
    <source>
        <dbReference type="EMBL" id="RWS26053.1"/>
    </source>
</evidence>
<dbReference type="SUPFAM" id="SSF46938">
    <property type="entry name" value="CRAL/TRIO N-terminal domain"/>
    <property type="match status" value="1"/>
</dbReference>
<feature type="domain" description="CRAL-TRIO" evidence="1">
    <location>
        <begin position="158"/>
        <end position="284"/>
    </location>
</feature>
<comment type="caution">
    <text evidence="2">The sequence shown here is derived from an EMBL/GenBank/DDBJ whole genome shotgun (WGS) entry which is preliminary data.</text>
</comment>
<name>A0A443SEU9_9ACAR</name>
<dbReference type="InterPro" id="IPR036273">
    <property type="entry name" value="CRAL/TRIO_N_dom_sf"/>
</dbReference>
<dbReference type="SUPFAM" id="SSF52087">
    <property type="entry name" value="CRAL/TRIO domain"/>
    <property type="match status" value="1"/>
</dbReference>
<dbReference type="VEuPathDB" id="VectorBase:LDEU005987"/>
<protein>
    <submittedName>
        <fullName evidence="2">Motile sperm domain-containing protein 2-like protein</fullName>
    </submittedName>
</protein>